<dbReference type="AlphaFoldDB" id="A0A0S1SRH1"/>
<accession>A0A0S1SFV6</accession>
<accession>A0A0S1SMX1</accession>
<accession>A0A0S1SRH1</accession>
<evidence type="ECO:0000313" key="1">
    <source>
        <dbReference type="EMBL" id="ALM12887.1"/>
    </source>
</evidence>
<proteinExistence type="predicted"/>
<reference evidence="2" key="1">
    <citation type="submission" date="2015-10" db="EMBL/GenBank/DDBJ databases">
        <title>Analysis of five complete genome sequences for members of the class Peribacteria in the recently recognized Peregrinibacteria bacterial phylum.</title>
        <authorList>
            <person name="Anantharaman K."/>
            <person name="Brown C.T."/>
            <person name="Burstein D."/>
            <person name="Castelle C.J."/>
            <person name="Probst A.J."/>
            <person name="Thomas B.C."/>
            <person name="Williams K.H."/>
            <person name="Banfield J.F."/>
        </authorList>
    </citation>
    <scope>NUCLEOTIDE SEQUENCE [LARGE SCALE GENOMIC DNA]</scope>
</reference>
<accession>A0A0S1SVM2</accession>
<reference evidence="1 2" key="2">
    <citation type="journal article" date="2016" name="PeerJ">
        <title>Analysis of five complete genome sequences for members of the class Peribacteria in the recently recognized Peregrinibacteria bacterial phylum.</title>
        <authorList>
            <person name="Anantharaman K."/>
            <person name="Brown C.T."/>
            <person name="Burstein D."/>
            <person name="Castelle C.J."/>
            <person name="Probst A.J."/>
            <person name="Thomas B.C."/>
            <person name="Williams K.H."/>
            <person name="Banfield J.F."/>
        </authorList>
    </citation>
    <scope>NUCLEOTIDE SEQUENCE [LARGE SCALE GENOMIC DNA]</scope>
    <source>
        <strain evidence="1">RIFOXYD1_FULL_PER-ii_59_16</strain>
    </source>
</reference>
<protein>
    <submittedName>
        <fullName evidence="1">Uncharacterized protein</fullName>
    </submittedName>
</protein>
<dbReference type="Proteomes" id="UP000069135">
    <property type="component" value="Chromosome"/>
</dbReference>
<name>A0A0S1SRH1_9BACT</name>
<evidence type="ECO:0000313" key="2">
    <source>
        <dbReference type="Proteomes" id="UP000069135"/>
    </source>
</evidence>
<gene>
    <name evidence="1" type="ORF">PeribacterD1_0186</name>
</gene>
<accession>A0A0S1SDT7</accession>
<dbReference type="EMBL" id="CP013065">
    <property type="protein sequence ID" value="ALM12887.1"/>
    <property type="molecule type" value="Genomic_DNA"/>
</dbReference>
<sequence length="106" mass="11305">MTLGGGKGGKQFFCFPPCRISPAGQEDRAVITGLRQGPDVVGFVEVFDGFCPCRKVEVTVVVECDRFLVYVHVGLLNGRKVLAHVFDEGCTGCAVDAGDGNNSFYG</sequence>
<dbReference type="KEGG" id="prf:PeribacterA2_0186"/>
<organism evidence="1 2">
    <name type="scientific">Candidatus Peribacter riflensis</name>
    <dbReference type="NCBI Taxonomy" id="1735162"/>
    <lineage>
        <taxon>Bacteria</taxon>
        <taxon>Candidatus Peregrinibacteriota</taxon>
        <taxon>Candidatus Peribacteria</taxon>
        <taxon>Candidatus Peribacterales</taxon>
        <taxon>Candidatus Peribacteraceae</taxon>
        <taxon>Candidatus Peribacter</taxon>
    </lineage>
</organism>